<comment type="caution">
    <text evidence="1">The sequence shown here is derived from an EMBL/GenBank/DDBJ whole genome shotgun (WGS) entry which is preliminary data.</text>
</comment>
<dbReference type="AlphaFoldDB" id="A0A0G1XLM9"/>
<accession>A0A0G1XLM9</accession>
<protein>
    <submittedName>
        <fullName evidence="1">Uncharacterized protein</fullName>
    </submittedName>
</protein>
<sequence>MANLLFRVSMHEIDRVRNSVSDTFLRAEVLVHIFRDNPIGAF</sequence>
<proteinExistence type="predicted"/>
<evidence type="ECO:0000313" key="1">
    <source>
        <dbReference type="EMBL" id="KKW31775.1"/>
    </source>
</evidence>
<reference evidence="1 2" key="1">
    <citation type="journal article" date="2015" name="Nature">
        <title>rRNA introns, odd ribosomes, and small enigmatic genomes across a large radiation of phyla.</title>
        <authorList>
            <person name="Brown C.T."/>
            <person name="Hug L.A."/>
            <person name="Thomas B.C."/>
            <person name="Sharon I."/>
            <person name="Castelle C.J."/>
            <person name="Singh A."/>
            <person name="Wilkins M.J."/>
            <person name="Williams K.H."/>
            <person name="Banfield J.F."/>
        </authorList>
    </citation>
    <scope>NUCLEOTIDE SEQUENCE [LARGE SCALE GENOMIC DNA]</scope>
</reference>
<dbReference type="EMBL" id="LCRF01000007">
    <property type="protein sequence ID" value="KKW31775.1"/>
    <property type="molecule type" value="Genomic_DNA"/>
</dbReference>
<organism evidence="1 2">
    <name type="scientific">Candidatus Kaiserbacteria bacterium GW2011_GWC2_52_8b</name>
    <dbReference type="NCBI Taxonomy" id="1618676"/>
    <lineage>
        <taxon>Bacteria</taxon>
        <taxon>Candidatus Kaiseribacteriota</taxon>
    </lineage>
</organism>
<evidence type="ECO:0000313" key="2">
    <source>
        <dbReference type="Proteomes" id="UP000034445"/>
    </source>
</evidence>
<gene>
    <name evidence="1" type="ORF">UY74_C0007G0004</name>
</gene>
<dbReference type="Proteomes" id="UP000034445">
    <property type="component" value="Unassembled WGS sequence"/>
</dbReference>
<name>A0A0G1XLM9_9BACT</name>